<dbReference type="InterPro" id="IPR014985">
    <property type="entry name" value="WbqC"/>
</dbReference>
<proteinExistence type="predicted"/>
<sequence>MRVGIIQSSYVPWRGFFDFIDSVDLFVVFDDVQYPVGRSWRNRNQLKTKNGLRWLTVPIAAKSTGLAIDEVAIGRTEKPWQDAHRRSLKEALGPAPFFAAAQRLWEEAIAAGDTGISALNVRLIRGICSYLRIETPIVTSREYGAAGRKTERLINLLQAVGASTYLSGPSAKDYLDEAAFQAHRIRLEFKSYDYAEYPQLWGPFVGNVTVLDLIANTGPNAREFLKSRSPDAVAVG</sequence>
<dbReference type="OrthoDB" id="3611744at2"/>
<gene>
    <name evidence="1" type="ORF">SVA_2052</name>
</gene>
<name>A0A1B4VAE3_9GAMM</name>
<reference evidence="1 2" key="1">
    <citation type="submission" date="2015-08" db="EMBL/GenBank/DDBJ databases">
        <title>Complete genome sequence of Sulfurifustis variabilis.</title>
        <authorList>
            <person name="Miura A."/>
            <person name="Kojima H."/>
            <person name="Fukui M."/>
        </authorList>
    </citation>
    <scope>NUCLEOTIDE SEQUENCE [LARGE SCALE GENOMIC DNA]</scope>
    <source>
        <strain evidence="2">skN76</strain>
    </source>
</reference>
<dbReference type="KEGG" id="sva:SVA_2052"/>
<dbReference type="Pfam" id="PF08889">
    <property type="entry name" value="WbqC"/>
    <property type="match status" value="1"/>
</dbReference>
<evidence type="ECO:0000313" key="2">
    <source>
        <dbReference type="Proteomes" id="UP000218899"/>
    </source>
</evidence>
<dbReference type="Proteomes" id="UP000218899">
    <property type="component" value="Chromosome"/>
</dbReference>
<organism evidence="1 2">
    <name type="scientific">Sulfurifustis variabilis</name>
    <dbReference type="NCBI Taxonomy" id="1675686"/>
    <lineage>
        <taxon>Bacteria</taxon>
        <taxon>Pseudomonadati</taxon>
        <taxon>Pseudomonadota</taxon>
        <taxon>Gammaproteobacteria</taxon>
        <taxon>Acidiferrobacterales</taxon>
        <taxon>Acidiferrobacteraceae</taxon>
        <taxon>Sulfurifustis</taxon>
    </lineage>
</organism>
<protein>
    <recommendedName>
        <fullName evidence="3">WbqC-like protein</fullName>
    </recommendedName>
</protein>
<evidence type="ECO:0008006" key="3">
    <source>
        <dbReference type="Google" id="ProtNLM"/>
    </source>
</evidence>
<evidence type="ECO:0000313" key="1">
    <source>
        <dbReference type="EMBL" id="BAU48604.1"/>
    </source>
</evidence>
<dbReference type="EMBL" id="AP014936">
    <property type="protein sequence ID" value="BAU48604.1"/>
    <property type="molecule type" value="Genomic_DNA"/>
</dbReference>
<dbReference type="RefSeq" id="WP_096461092.1">
    <property type="nucleotide sequence ID" value="NZ_AP014936.1"/>
</dbReference>
<dbReference type="AlphaFoldDB" id="A0A1B4VAE3"/>
<keyword evidence="2" id="KW-1185">Reference proteome</keyword>
<accession>A0A1B4VAE3</accession>